<feature type="transmembrane region" description="Helical" evidence="7">
    <location>
        <begin position="48"/>
        <end position="73"/>
    </location>
</feature>
<dbReference type="OrthoDB" id="273861at2759"/>
<reference evidence="9 10" key="1">
    <citation type="journal article" date="2018" name="BMC Genomics">
        <title>Genomic comparison of Trypanosoma conorhini and Trypanosoma rangeli to Trypanosoma cruzi strains of high and low virulence.</title>
        <authorList>
            <person name="Bradwell K.R."/>
            <person name="Koparde V.N."/>
            <person name="Matveyev A.V."/>
            <person name="Serrano M.G."/>
            <person name="Alves J.M."/>
            <person name="Parikh H."/>
            <person name="Huang B."/>
            <person name="Lee V."/>
            <person name="Espinosa-Alvarez O."/>
            <person name="Ortiz P.A."/>
            <person name="Costa-Martins A.G."/>
            <person name="Teixeira M.M."/>
            <person name="Buck G.A."/>
        </authorList>
    </citation>
    <scope>NUCLEOTIDE SEQUENCE [LARGE SCALE GENOMIC DNA]</scope>
    <source>
        <strain evidence="9 10">025E</strain>
    </source>
</reference>
<sequence>MSGLRRRLLASPLFHVLFSGGATAVPGPGLLAMAGLFTAVFLFLPWSSHAGQVVFIVAAFVLGVSFAALYWWLARPRSPAAQLQSEGAVDQAMPQYDGSVSLRNHRGIGAKYRPQEQGEEHSRCAQLLSQGSAGCCSSASSCPVWWHIALPTFELCVLGLLVLLSPHVMVTNVESAGRIVSTSVNASAEQRRYPVANVWKVNLLHAWFLFAFQLPLAAGLAVGLLHFAVLMAHFSYLGLGTMAASLLWLLVPLCCLPFAAVQQHRQRCCCWRRLSGGLLDVGGDTLSSTPHASHYVLHDAYDPTGDLPSARYALRQAAEGGVPHRQGPRAASSGNPGHFFAAFPALPPSLRQQTHSVANDAPLNEPLDSVVLRHTNASMTSSSGIQPPYLLLSPNGGIILGTSESFAAHVGMTMESLMGRKFLSVLGWLAVENMRALADVIQEVASASPHDGGVAVGDDGAKADRRSCVGGLGRRSLQAEWQAEAEAEAEAVKESREAEYSTAQGAQSPARMGDGTVQRILLRGRRPCRPSSAWNPPLAEDQEAASARARAGDAGKEFSPLELSCGGGEYFCLSLDVWMGRRRESTEGLLVLCQPRLHCVLDWTPLACFVVHPLTGCVLHWSREAERQTGRLAYDVVGWQAHALPAPHSTGFGTRRHDGSEDNVGEGEEARRRGARLEPPLQAILQLPPCPALAFSVTLQPLTGSFVEEEGAALEGGVTGLVWPPLHSSTQRETRTTADGRRAASYPLESRWGCAHGSAEGEVGGDRTPFPPRGLPEPSLKASGGPAQGKAGWCFAALANGREVASAWVSAGVPLLFTVHEEASMPLDGPALSSCVKPGQDSMHASAGVLPEHQTVWENLPQQAVHEVLPAPPTVENGVADTWGAPPQGNGAKWDVDHQSSGGASSQRGGAATHAPHVTETDAGKETACNEDDKQDPGAKATGGEGSLKLPQLSTRPAVGLTPTQLSLQASLCNSQHSSPLLGNARKVADAEPAPADTLGGGSDANEDGRDDGSKQRGQRGSGSGGRTALTPLGDRSPSKVRAMQVPRLISPLPRETPTGVRGNDGDARSETVFSGRHLDSNPQQPSYSQQLQPSLLSPQPLASFPAASSAAESMAQSDFAALPIPNANVANAGPPIWAMLRSSDEATIPSCFIRVPPGEGFLFGRSSKCHATTVDGFVSSIQFKIVRQLASELQLVQPASSQASSHHNPPVNPLQLSTSSGPHSSASAAAAAGNWVVVLYDQSVNGTFVDVRRVGKGKYVILRDRDLITFRLSSSQFFLGFQFLLTDERGTPLLDRAAVPAASAGINSSAVSRGTLPLRHRPSSECGSVFGASGSNNNNGGGSGRRPTSATRSRSSRAGAAAQHRETLEWKIGEEVLGKGGNAEVFLGINLTNGKLIAVKRVLLPTLAPDDPNHNAVLQQYRSLQEEIKVLSKAMHPNIVQYLGSSQNPKYFNILLEFVPGGSLRHLLDNFGALSPGVICSYLRQTLEGLHYLHQHNLVHSDVKAANILITDKGRVKLSDFGTAKLLNRQHSQSVDRAGKAEVAKGNDTATFRLAGTLRWMAPELFRGSAGPTRASDIWSVGCALIEMLSTEAPWSEYEFESEEQIMNLLKYTTEPPEVPECAELPELTAIARRCLTLDADSRPSCEELLQLVLEAAKRYQEQQAKSPSPVDAPAASPAAAAAASIASAATLPSEGVMAAASAQRNSKHEGRAQHRDPQEPAGAAAAKGPKGGDRRR</sequence>
<evidence type="ECO:0000313" key="9">
    <source>
        <dbReference type="EMBL" id="RNF25369.1"/>
    </source>
</evidence>
<organism evidence="9 10">
    <name type="scientific">Trypanosoma conorhini</name>
    <dbReference type="NCBI Taxonomy" id="83891"/>
    <lineage>
        <taxon>Eukaryota</taxon>
        <taxon>Discoba</taxon>
        <taxon>Euglenozoa</taxon>
        <taxon>Kinetoplastea</taxon>
        <taxon>Metakinetoplastina</taxon>
        <taxon>Trypanosomatida</taxon>
        <taxon>Trypanosomatidae</taxon>
        <taxon>Trypanosoma</taxon>
    </lineage>
</organism>
<dbReference type="FunFam" id="3.30.200.20:FF:000956">
    <property type="entry name" value="Protein kinase, putative"/>
    <property type="match status" value="1"/>
</dbReference>
<dbReference type="GeneID" id="40315884"/>
<feature type="compositionally biased region" description="Basic and acidic residues" evidence="6">
    <location>
        <begin position="1708"/>
        <end position="1720"/>
    </location>
</feature>
<feature type="region of interest" description="Disordered" evidence="6">
    <location>
        <begin position="527"/>
        <end position="551"/>
    </location>
</feature>
<evidence type="ECO:0000256" key="7">
    <source>
        <dbReference type="SAM" id="Phobius"/>
    </source>
</evidence>
<dbReference type="Gene3D" id="2.60.200.20">
    <property type="match status" value="1"/>
</dbReference>
<comment type="caution">
    <text evidence="9">The sequence shown here is derived from an EMBL/GenBank/DDBJ whole genome shotgun (WGS) entry which is preliminary data.</text>
</comment>
<dbReference type="GO" id="GO:0004672">
    <property type="term" value="F:protein kinase activity"/>
    <property type="evidence" value="ECO:0007669"/>
    <property type="project" value="InterPro"/>
</dbReference>
<feature type="compositionally biased region" description="Low complexity" evidence="6">
    <location>
        <begin position="1346"/>
        <end position="1363"/>
    </location>
</feature>
<feature type="region of interest" description="Disordered" evidence="6">
    <location>
        <begin position="1315"/>
        <end position="1365"/>
    </location>
</feature>
<dbReference type="InterPro" id="IPR008984">
    <property type="entry name" value="SMAD_FHA_dom_sf"/>
</dbReference>
<keyword evidence="7" id="KW-1133">Transmembrane helix</keyword>
<dbReference type="GO" id="GO:0005524">
    <property type="term" value="F:ATP binding"/>
    <property type="evidence" value="ECO:0007669"/>
    <property type="project" value="UniProtKB-UniRule"/>
</dbReference>
<feature type="region of interest" description="Disordered" evidence="6">
    <location>
        <begin position="492"/>
        <end position="511"/>
    </location>
</feature>
<feature type="transmembrane region" description="Helical" evidence="7">
    <location>
        <begin position="236"/>
        <end position="260"/>
    </location>
</feature>
<feature type="compositionally biased region" description="Low complexity" evidence="6">
    <location>
        <begin position="1666"/>
        <end position="1695"/>
    </location>
</feature>
<feature type="region of interest" description="Disordered" evidence="6">
    <location>
        <begin position="988"/>
        <end position="1103"/>
    </location>
</feature>
<feature type="region of interest" description="Disordered" evidence="6">
    <location>
        <begin position="648"/>
        <end position="674"/>
    </location>
</feature>
<keyword evidence="10" id="KW-1185">Reference proteome</keyword>
<gene>
    <name evidence="9" type="ORF">Tco025E_02273</name>
</gene>
<evidence type="ECO:0000256" key="2">
    <source>
        <dbReference type="ARBA" id="ARBA00022741"/>
    </source>
</evidence>
<feature type="region of interest" description="Disordered" evidence="6">
    <location>
        <begin position="1201"/>
        <end position="1226"/>
    </location>
</feature>
<dbReference type="SUPFAM" id="SSF49879">
    <property type="entry name" value="SMAD/FHA domain"/>
    <property type="match status" value="1"/>
</dbReference>
<name>A0A422Q5Z4_9TRYP</name>
<dbReference type="SUPFAM" id="SSF56112">
    <property type="entry name" value="Protein kinase-like (PK-like)"/>
    <property type="match status" value="1"/>
</dbReference>
<keyword evidence="4 5" id="KW-0067">ATP-binding</keyword>
<feature type="compositionally biased region" description="Low complexity" evidence="6">
    <location>
        <begin position="899"/>
        <end position="912"/>
    </location>
</feature>
<dbReference type="PROSITE" id="PS00107">
    <property type="entry name" value="PROTEIN_KINASE_ATP"/>
    <property type="match status" value="1"/>
</dbReference>
<feature type="transmembrane region" description="Helical" evidence="7">
    <location>
        <begin position="207"/>
        <end position="229"/>
    </location>
</feature>
<evidence type="ECO:0000313" key="10">
    <source>
        <dbReference type="Proteomes" id="UP000284403"/>
    </source>
</evidence>
<accession>A0A422Q5Z4</accession>
<dbReference type="EMBL" id="MKKU01000086">
    <property type="protein sequence ID" value="RNF25369.1"/>
    <property type="molecule type" value="Genomic_DNA"/>
</dbReference>
<feature type="region of interest" description="Disordered" evidence="6">
    <location>
        <begin position="757"/>
        <end position="784"/>
    </location>
</feature>
<evidence type="ECO:0000259" key="8">
    <source>
        <dbReference type="PROSITE" id="PS50011"/>
    </source>
</evidence>
<dbReference type="Gene3D" id="1.10.510.10">
    <property type="entry name" value="Transferase(Phosphotransferase) domain 1"/>
    <property type="match status" value="1"/>
</dbReference>
<keyword evidence="3" id="KW-0418">Kinase</keyword>
<evidence type="ECO:0000256" key="5">
    <source>
        <dbReference type="PROSITE-ProRule" id="PRU10141"/>
    </source>
</evidence>
<dbReference type="InterPro" id="IPR000719">
    <property type="entry name" value="Prot_kinase_dom"/>
</dbReference>
<evidence type="ECO:0000256" key="3">
    <source>
        <dbReference type="ARBA" id="ARBA00022777"/>
    </source>
</evidence>
<evidence type="ECO:0000256" key="6">
    <source>
        <dbReference type="SAM" id="MobiDB-lite"/>
    </source>
</evidence>
<dbReference type="PROSITE" id="PS50011">
    <property type="entry name" value="PROTEIN_KINASE_DOM"/>
    <property type="match status" value="1"/>
</dbReference>
<evidence type="ECO:0000256" key="1">
    <source>
        <dbReference type="ARBA" id="ARBA00022679"/>
    </source>
</evidence>
<keyword evidence="7" id="KW-0472">Membrane</keyword>
<keyword evidence="2 5" id="KW-0547">Nucleotide-binding</keyword>
<dbReference type="PANTHER" id="PTHR48016:SF56">
    <property type="entry name" value="MAPKK KINASE"/>
    <property type="match status" value="1"/>
</dbReference>
<feature type="domain" description="Protein kinase" evidence="8">
    <location>
        <begin position="1372"/>
        <end position="1655"/>
    </location>
</feature>
<feature type="binding site" evidence="5">
    <location>
        <position position="1401"/>
    </location>
    <ligand>
        <name>ATP</name>
        <dbReference type="ChEBI" id="CHEBI:30616"/>
    </ligand>
</feature>
<dbReference type="PANTHER" id="PTHR48016">
    <property type="entry name" value="MAP KINASE KINASE KINASE SSK2-RELATED-RELATED"/>
    <property type="match status" value="1"/>
</dbReference>
<keyword evidence="1 9" id="KW-0808">Transferase</keyword>
<dbReference type="CDD" id="cd06606">
    <property type="entry name" value="STKc_MAPKKK"/>
    <property type="match status" value="1"/>
</dbReference>
<feature type="compositionally biased region" description="Low complexity" evidence="6">
    <location>
        <begin position="1081"/>
        <end position="1103"/>
    </location>
</feature>
<dbReference type="PROSITE" id="PS00108">
    <property type="entry name" value="PROTEIN_KINASE_ST"/>
    <property type="match status" value="1"/>
</dbReference>
<proteinExistence type="predicted"/>
<dbReference type="Proteomes" id="UP000284403">
    <property type="component" value="Unassembled WGS sequence"/>
</dbReference>
<dbReference type="Gene3D" id="3.30.200.20">
    <property type="entry name" value="Phosphorylase Kinase, domain 1"/>
    <property type="match status" value="1"/>
</dbReference>
<dbReference type="SMART" id="SM00220">
    <property type="entry name" value="S_TKc"/>
    <property type="match status" value="1"/>
</dbReference>
<dbReference type="InterPro" id="IPR017441">
    <property type="entry name" value="Protein_kinase_ATP_BS"/>
</dbReference>
<protein>
    <recommendedName>
        <fullName evidence="8">Protein kinase domain-containing protein</fullName>
    </recommendedName>
</protein>
<feature type="region of interest" description="Disordered" evidence="6">
    <location>
        <begin position="873"/>
        <end position="954"/>
    </location>
</feature>
<dbReference type="Pfam" id="PF00069">
    <property type="entry name" value="Pkinase"/>
    <property type="match status" value="1"/>
</dbReference>
<dbReference type="InterPro" id="IPR011009">
    <property type="entry name" value="Kinase-like_dom_sf"/>
</dbReference>
<feature type="region of interest" description="Disordered" evidence="6">
    <location>
        <begin position="1664"/>
        <end position="1738"/>
    </location>
</feature>
<dbReference type="InterPro" id="IPR050538">
    <property type="entry name" value="MAP_kinase_kinase_kinase"/>
</dbReference>
<dbReference type="InterPro" id="IPR008271">
    <property type="entry name" value="Ser/Thr_kinase_AS"/>
</dbReference>
<keyword evidence="7" id="KW-0812">Transmembrane</keyword>
<dbReference type="RefSeq" id="XP_029230730.1">
    <property type="nucleotide sequence ID" value="XM_029369202.1"/>
</dbReference>
<feature type="compositionally biased region" description="Low complexity" evidence="6">
    <location>
        <begin position="1328"/>
        <end position="1339"/>
    </location>
</feature>
<evidence type="ECO:0000256" key="4">
    <source>
        <dbReference type="ARBA" id="ARBA00022840"/>
    </source>
</evidence>